<dbReference type="Pfam" id="PF06013">
    <property type="entry name" value="WXG100"/>
    <property type="match status" value="1"/>
</dbReference>
<dbReference type="Proteomes" id="UP000466794">
    <property type="component" value="Unassembled WGS sequence"/>
</dbReference>
<keyword evidence="2" id="KW-1185">Reference proteome</keyword>
<evidence type="ECO:0000313" key="2">
    <source>
        <dbReference type="Proteomes" id="UP000466794"/>
    </source>
</evidence>
<dbReference type="AlphaFoldDB" id="A0A7K1V3C6"/>
<accession>A0A7K1V3C6</accession>
<dbReference type="InterPro" id="IPR036689">
    <property type="entry name" value="ESAT-6-like_sf"/>
</dbReference>
<organism evidence="1 2">
    <name type="scientific">Nocardia terrae</name>
    <dbReference type="NCBI Taxonomy" id="2675851"/>
    <lineage>
        <taxon>Bacteria</taxon>
        <taxon>Bacillati</taxon>
        <taxon>Actinomycetota</taxon>
        <taxon>Actinomycetes</taxon>
        <taxon>Mycobacteriales</taxon>
        <taxon>Nocardiaceae</taxon>
        <taxon>Nocardia</taxon>
    </lineage>
</organism>
<reference evidence="1 2" key="1">
    <citation type="submission" date="2019-12" db="EMBL/GenBank/DDBJ databases">
        <title>Nocardia sp. nov. ET3-3 isolated from soil.</title>
        <authorList>
            <person name="Kanchanasin P."/>
            <person name="Tanasupawat S."/>
            <person name="Yuki M."/>
            <person name="Kudo T."/>
        </authorList>
    </citation>
    <scope>NUCLEOTIDE SEQUENCE [LARGE SCALE GENOMIC DNA]</scope>
    <source>
        <strain evidence="1 2">ET3-3</strain>
    </source>
</reference>
<proteinExistence type="predicted"/>
<comment type="caution">
    <text evidence="1">The sequence shown here is derived from an EMBL/GenBank/DDBJ whole genome shotgun (WGS) entry which is preliminary data.</text>
</comment>
<protein>
    <submittedName>
        <fullName evidence="1">WXG100 family type VII secretion target</fullName>
    </submittedName>
</protein>
<dbReference type="NCBIfam" id="TIGR03930">
    <property type="entry name" value="WXG100_ESAT6"/>
    <property type="match status" value="1"/>
</dbReference>
<dbReference type="SUPFAM" id="SSF140453">
    <property type="entry name" value="EsxAB dimer-like"/>
    <property type="match status" value="1"/>
</dbReference>
<name>A0A7K1V3C6_9NOCA</name>
<dbReference type="InterPro" id="IPR010310">
    <property type="entry name" value="T7SS_ESAT-6-like"/>
</dbReference>
<dbReference type="EMBL" id="WRPP01000005">
    <property type="protein sequence ID" value="MVU81041.1"/>
    <property type="molecule type" value="Genomic_DNA"/>
</dbReference>
<gene>
    <name evidence="1" type="ORF">GPX89_27810</name>
</gene>
<dbReference type="Gene3D" id="1.10.287.1060">
    <property type="entry name" value="ESAT-6-like"/>
    <property type="match status" value="1"/>
</dbReference>
<sequence length="117" mass="12655">MDGLVGGARGEGLRVDPERLLEASRFVAGKAQELRERLDKLDGTIGQRLLVEGWTGKAAKGYDGSWTDWKTGADSMVSALDESSTKLAEAANTYVAQDEENRGDFLRLTLPDPTGRA</sequence>
<evidence type="ECO:0000313" key="1">
    <source>
        <dbReference type="EMBL" id="MVU81041.1"/>
    </source>
</evidence>